<proteinExistence type="predicted"/>
<dbReference type="Proteomes" id="UP000778951">
    <property type="component" value="Unassembled WGS sequence"/>
</dbReference>
<organism evidence="2 3">
    <name type="scientific">Entomospira culicis</name>
    <dbReference type="NCBI Taxonomy" id="2719989"/>
    <lineage>
        <taxon>Bacteria</taxon>
        <taxon>Pseudomonadati</taxon>
        <taxon>Spirochaetota</taxon>
        <taxon>Spirochaetia</taxon>
        <taxon>Spirochaetales</taxon>
        <taxon>Spirochaetaceae</taxon>
        <taxon>Entomospira</taxon>
    </lineage>
</organism>
<reference evidence="2" key="1">
    <citation type="submission" date="2020-03" db="EMBL/GenBank/DDBJ databases">
        <title>Spirochaetal bacteria isolated from arthropods constitute a novel genus Entomospira genus novum within the order Spirochaetales.</title>
        <authorList>
            <person name="Grana-Miraglia L."/>
            <person name="Sikutova S."/>
            <person name="Fingerle V."/>
            <person name="Sing A."/>
            <person name="Castillo-Ramirez S."/>
            <person name="Margos G."/>
            <person name="Rudolf I."/>
        </authorList>
    </citation>
    <scope>NUCLEOTIDE SEQUENCE</scope>
    <source>
        <strain evidence="2">BR149</strain>
    </source>
</reference>
<dbReference type="Pfam" id="PF13475">
    <property type="entry name" value="DUF4116"/>
    <property type="match status" value="1"/>
</dbReference>
<name>A0A968KX06_9SPIO</name>
<dbReference type="AlphaFoldDB" id="A0A968KX06"/>
<dbReference type="RefSeq" id="WP_167695909.1">
    <property type="nucleotide sequence ID" value="NZ_CP118181.1"/>
</dbReference>
<dbReference type="InterPro" id="IPR025197">
    <property type="entry name" value="DUF4116"/>
</dbReference>
<feature type="domain" description="DUF4116" evidence="1">
    <location>
        <begin position="573"/>
        <end position="616"/>
    </location>
</feature>
<evidence type="ECO:0000313" key="3">
    <source>
        <dbReference type="Proteomes" id="UP000778951"/>
    </source>
</evidence>
<gene>
    <name evidence="2" type="ORF">HCT48_06360</name>
</gene>
<accession>A0A968KX06</accession>
<evidence type="ECO:0000259" key="1">
    <source>
        <dbReference type="Pfam" id="PF13475"/>
    </source>
</evidence>
<protein>
    <submittedName>
        <fullName evidence="2">DUF4116 domain-containing protein</fullName>
    </submittedName>
</protein>
<sequence>MTEKYTQYLDLVKENGLNLNSIHSEERNQELSNLAFNQIINQNFKRPYALYTKENDIETVIERILSYIPKKFRTYEMCLSASKLNPYPLFGYIPKEYLIYEIYLETVKASYPQDEFDEYVIAYIPDEFKTYELCWETIQKYHPEHGFGDEFSLFEILPYIPEEIKTYAFYVEIIKLYDCDIDKDVIPKKYLNNKFEIVLNLLNGGSWLQYTQLEFITYEMVLDAIQQESGFRLLPYIPDNYLTKELWLTIPIRDRENCQEEDMIDICQRTSCYDLCLELVKEETFYSALEHIKEEFHTYDFYLEVARHYGYQSLLYITYEQIEGDDFEDLIDDEVLLLSRLSEPKIKNQIPIEFQSDELYLAAFNYPFNDFNNQDLEEILAIVPTKYHTPDIYLAIIKRNPLLIKDIPGELQNYSFYVNTVRQNGKILQYLPQNFVSDALYLEATKSNGVAFDLLPEEYKTYEICIEAVVHNPTNLRFVPDKHKVDNFYIETFNKNHHLLWEIPEALRTCEMYYIFIQQTIDSLKKRPSYFRKIHDIIKRIPNNCKSYQFYLILLENNITSLKDVPDEHKTYELCLAAVTNNGDALEYVPDEYKTYDICLVSVKNAGWALSHVPNKHRTYELCLIAINQDGHLEDIPNKLKTFELCAEAIKKDPDRIQSILPLFHDEKSIYQLCLEAVKQDVSILFWYVPFKFINQIIIELNI</sequence>
<comment type="caution">
    <text evidence="2">The sequence shown here is derived from an EMBL/GenBank/DDBJ whole genome shotgun (WGS) entry which is preliminary data.</text>
</comment>
<keyword evidence="3" id="KW-1185">Reference proteome</keyword>
<dbReference type="EMBL" id="JAATLM010000001">
    <property type="protein sequence ID" value="NIZ69832.1"/>
    <property type="molecule type" value="Genomic_DNA"/>
</dbReference>
<evidence type="ECO:0000313" key="2">
    <source>
        <dbReference type="EMBL" id="NIZ69832.1"/>
    </source>
</evidence>